<comment type="similarity">
    <text evidence="1">Belongs to the ABC transporter superfamily.</text>
</comment>
<comment type="caution">
    <text evidence="6">The sequence shown here is derived from an EMBL/GenBank/DDBJ whole genome shotgun (WGS) entry which is preliminary data.</text>
</comment>
<dbReference type="Gene3D" id="3.40.50.300">
    <property type="entry name" value="P-loop containing nucleotide triphosphate hydrolases"/>
    <property type="match status" value="1"/>
</dbReference>
<keyword evidence="4 6" id="KW-0067">ATP-binding</keyword>
<reference evidence="7" key="1">
    <citation type="journal article" date="2019" name="Int. J. Syst. Evol. Microbiol.">
        <title>The Global Catalogue of Microorganisms (GCM) 10K type strain sequencing project: providing services to taxonomists for standard genome sequencing and annotation.</title>
        <authorList>
            <consortium name="The Broad Institute Genomics Platform"/>
            <consortium name="The Broad Institute Genome Sequencing Center for Infectious Disease"/>
            <person name="Wu L."/>
            <person name="Ma J."/>
        </authorList>
    </citation>
    <scope>NUCLEOTIDE SEQUENCE [LARGE SCALE GENOMIC DNA]</scope>
    <source>
        <strain evidence="7">CGMCC 1.15795</strain>
    </source>
</reference>
<dbReference type="PANTHER" id="PTHR43335">
    <property type="entry name" value="ABC TRANSPORTER, ATP-BINDING PROTEIN"/>
    <property type="match status" value="1"/>
</dbReference>
<keyword evidence="7" id="KW-1185">Reference proteome</keyword>
<dbReference type="SMART" id="SM00382">
    <property type="entry name" value="AAA"/>
    <property type="match status" value="1"/>
</dbReference>
<proteinExistence type="inferred from homology"/>
<evidence type="ECO:0000256" key="3">
    <source>
        <dbReference type="ARBA" id="ARBA00022741"/>
    </source>
</evidence>
<sequence length="209" mass="23032">MQIEALGLGRRYGRQWIFRELSHVFRPGTATAVLGPNGAGKSTLLSILAGQLLPTSGEVRYTLGGRALPVADVPRQLAYCAPYLELPEDFTLLELLAFHTRLKPLRPGLTAAGLVELMYLTKARHQPIREFSSGMKQRLKLGLALYAATPLLLLDEPTTNLDATGTAWYLEHVARVRTADRLVIVSSNVPAEYAFCEAQVRITDYQRGA</sequence>
<dbReference type="PROSITE" id="PS50893">
    <property type="entry name" value="ABC_TRANSPORTER_2"/>
    <property type="match status" value="1"/>
</dbReference>
<name>A0ABW4QTC0_9BACT</name>
<evidence type="ECO:0000256" key="1">
    <source>
        <dbReference type="ARBA" id="ARBA00005417"/>
    </source>
</evidence>
<dbReference type="InterPro" id="IPR027417">
    <property type="entry name" value="P-loop_NTPase"/>
</dbReference>
<dbReference type="GO" id="GO:0005524">
    <property type="term" value="F:ATP binding"/>
    <property type="evidence" value="ECO:0007669"/>
    <property type="project" value="UniProtKB-KW"/>
</dbReference>
<dbReference type="RefSeq" id="WP_382313288.1">
    <property type="nucleotide sequence ID" value="NZ_JBHUFD010000003.1"/>
</dbReference>
<evidence type="ECO:0000256" key="4">
    <source>
        <dbReference type="ARBA" id="ARBA00022840"/>
    </source>
</evidence>
<keyword evidence="2" id="KW-0813">Transport</keyword>
<dbReference type="InterPro" id="IPR003439">
    <property type="entry name" value="ABC_transporter-like_ATP-bd"/>
</dbReference>
<dbReference type="EMBL" id="JBHUFD010000003">
    <property type="protein sequence ID" value="MFD1872823.1"/>
    <property type="molecule type" value="Genomic_DNA"/>
</dbReference>
<evidence type="ECO:0000313" key="6">
    <source>
        <dbReference type="EMBL" id="MFD1872823.1"/>
    </source>
</evidence>
<dbReference type="SUPFAM" id="SSF52540">
    <property type="entry name" value="P-loop containing nucleoside triphosphate hydrolases"/>
    <property type="match status" value="1"/>
</dbReference>
<evidence type="ECO:0000256" key="2">
    <source>
        <dbReference type="ARBA" id="ARBA00022448"/>
    </source>
</evidence>
<gene>
    <name evidence="6" type="ORF">ACFSDX_10310</name>
</gene>
<feature type="domain" description="ABC transporter" evidence="5">
    <location>
        <begin position="3"/>
        <end position="206"/>
    </location>
</feature>
<dbReference type="Pfam" id="PF00005">
    <property type="entry name" value="ABC_tran"/>
    <property type="match status" value="1"/>
</dbReference>
<accession>A0ABW4QTC0</accession>
<dbReference type="PROSITE" id="PS00211">
    <property type="entry name" value="ABC_TRANSPORTER_1"/>
    <property type="match status" value="1"/>
</dbReference>
<protein>
    <submittedName>
        <fullName evidence="6">ATP-binding cassette domain-containing protein</fullName>
    </submittedName>
</protein>
<dbReference type="PANTHER" id="PTHR43335:SF2">
    <property type="entry name" value="ABC TRANSPORTER, ATP-BINDING PROTEIN"/>
    <property type="match status" value="1"/>
</dbReference>
<evidence type="ECO:0000259" key="5">
    <source>
        <dbReference type="PROSITE" id="PS50893"/>
    </source>
</evidence>
<dbReference type="Proteomes" id="UP001597197">
    <property type="component" value="Unassembled WGS sequence"/>
</dbReference>
<dbReference type="InterPro" id="IPR003593">
    <property type="entry name" value="AAA+_ATPase"/>
</dbReference>
<keyword evidence="3" id="KW-0547">Nucleotide-binding</keyword>
<evidence type="ECO:0000313" key="7">
    <source>
        <dbReference type="Proteomes" id="UP001597197"/>
    </source>
</evidence>
<organism evidence="6 7">
    <name type="scientific">Hymenobacter bucti</name>
    <dbReference type="NCBI Taxonomy" id="1844114"/>
    <lineage>
        <taxon>Bacteria</taxon>
        <taxon>Pseudomonadati</taxon>
        <taxon>Bacteroidota</taxon>
        <taxon>Cytophagia</taxon>
        <taxon>Cytophagales</taxon>
        <taxon>Hymenobacteraceae</taxon>
        <taxon>Hymenobacter</taxon>
    </lineage>
</organism>
<dbReference type="InterPro" id="IPR017871">
    <property type="entry name" value="ABC_transporter-like_CS"/>
</dbReference>